<comment type="caution">
    <text evidence="7">The sequence shown here is derived from an EMBL/GenBank/DDBJ whole genome shotgun (WGS) entry which is preliminary data.</text>
</comment>
<dbReference type="PROSITE" id="PS00631">
    <property type="entry name" value="CYTOSOL_AP"/>
    <property type="match status" value="1"/>
</dbReference>
<keyword evidence="2 7" id="KW-0031">Aminopeptidase</keyword>
<organism evidence="7 8">
    <name type="scientific">Novosphingobium pokkalii</name>
    <dbReference type="NCBI Taxonomy" id="1770194"/>
    <lineage>
        <taxon>Bacteria</taxon>
        <taxon>Pseudomonadati</taxon>
        <taxon>Pseudomonadota</taxon>
        <taxon>Alphaproteobacteria</taxon>
        <taxon>Sphingomonadales</taxon>
        <taxon>Sphingomonadaceae</taxon>
        <taxon>Novosphingobium</taxon>
    </lineage>
</organism>
<keyword evidence="3" id="KW-0645">Protease</keyword>
<evidence type="ECO:0000256" key="5">
    <source>
        <dbReference type="ARBA" id="ARBA00023211"/>
    </source>
</evidence>
<dbReference type="Proteomes" id="UP001595683">
    <property type="component" value="Unassembled WGS sequence"/>
</dbReference>
<dbReference type="CDD" id="cd00433">
    <property type="entry name" value="Peptidase_M17"/>
    <property type="match status" value="1"/>
</dbReference>
<dbReference type="InterPro" id="IPR043472">
    <property type="entry name" value="Macro_dom-like"/>
</dbReference>
<keyword evidence="8" id="KW-1185">Reference proteome</keyword>
<evidence type="ECO:0000259" key="6">
    <source>
        <dbReference type="PROSITE" id="PS00631"/>
    </source>
</evidence>
<dbReference type="PANTHER" id="PTHR11963">
    <property type="entry name" value="LEUCINE AMINOPEPTIDASE-RELATED"/>
    <property type="match status" value="1"/>
</dbReference>
<dbReference type="GO" id="GO:0004177">
    <property type="term" value="F:aminopeptidase activity"/>
    <property type="evidence" value="ECO:0007669"/>
    <property type="project" value="UniProtKB-KW"/>
</dbReference>
<keyword evidence="5" id="KW-0464">Manganese</keyword>
<protein>
    <submittedName>
        <fullName evidence="7">Leucyl aminopeptidase family protein</fullName>
    </submittedName>
</protein>
<accession>A0ABV7UZL9</accession>
<dbReference type="InterPro" id="IPR011356">
    <property type="entry name" value="Leucine_aapep/pepB"/>
</dbReference>
<dbReference type="RefSeq" id="WP_191325966.1">
    <property type="nucleotide sequence ID" value="NZ_BMZP01000025.1"/>
</dbReference>
<reference evidence="8" key="1">
    <citation type="journal article" date="2019" name="Int. J. Syst. Evol. Microbiol.">
        <title>The Global Catalogue of Microorganisms (GCM) 10K type strain sequencing project: providing services to taxonomists for standard genome sequencing and annotation.</title>
        <authorList>
            <consortium name="The Broad Institute Genomics Platform"/>
            <consortium name="The Broad Institute Genome Sequencing Center for Infectious Disease"/>
            <person name="Wu L."/>
            <person name="Ma J."/>
        </authorList>
    </citation>
    <scope>NUCLEOTIDE SEQUENCE [LARGE SCALE GENOMIC DNA]</scope>
    <source>
        <strain evidence="8">KCTC 42224</strain>
    </source>
</reference>
<sequence>MTDKNALIQPDRDQSATALHIVDKASLPDWLRARSGQARALLAAQGFEGAAGEVAVVPDGGIDGRGEGWLAVAGVADRANLGTWCLARAAERLAAGTYRLFGAGDPARALHGWITAQYRFDRYRSQGAEPGPRVLLTSAVRALPLALAEAAAVAMVRDLVNTPAEDMGPAQLEAEARALAKAHHATIHVVSGDLLERDYPMVHAVGRAAARSHAPRLIELEWGNPSHPRIAVVGKGVCFDSGGLDIKPASGMALMKKDMGGAAHALALAGLIMGQGLPVHLHLLVPAVENAIAGNAFRPGDILRTRQGLSVEVTNTDAEGRLVLGDALTRASEAKPDLVIDFATLTGAARVALGPDLPAMFARREETARALLAAGTGRDDPCWPLPLHDGYREWLKSDVADLQNSPSNGFAGASVAALFLDRFVGEGIDWLHFDTFAWRPVAKPGRPKGGEALGLRAAWGLLQARYGAD</sequence>
<evidence type="ECO:0000256" key="3">
    <source>
        <dbReference type="ARBA" id="ARBA00022670"/>
    </source>
</evidence>
<evidence type="ECO:0000313" key="7">
    <source>
        <dbReference type="EMBL" id="MFC3670270.1"/>
    </source>
</evidence>
<dbReference type="InterPro" id="IPR048816">
    <property type="entry name" value="Peptidase_M17_N_1"/>
</dbReference>
<gene>
    <name evidence="7" type="ORF">ACFOOT_02425</name>
</gene>
<comment type="similarity">
    <text evidence="1">Belongs to the peptidase M17 family.</text>
</comment>
<dbReference type="PANTHER" id="PTHR11963:SF20">
    <property type="entry name" value="PEPTIDASE B"/>
    <property type="match status" value="1"/>
</dbReference>
<dbReference type="Pfam" id="PF21337">
    <property type="entry name" value="Peptidase_M17_N_1"/>
    <property type="match status" value="1"/>
</dbReference>
<dbReference type="SUPFAM" id="SSF53187">
    <property type="entry name" value="Zn-dependent exopeptidases"/>
    <property type="match status" value="1"/>
</dbReference>
<evidence type="ECO:0000256" key="4">
    <source>
        <dbReference type="ARBA" id="ARBA00022801"/>
    </source>
</evidence>
<proteinExistence type="inferred from homology"/>
<dbReference type="Gene3D" id="3.40.220.10">
    <property type="entry name" value="Leucine Aminopeptidase, subunit E, domain 1"/>
    <property type="match status" value="1"/>
</dbReference>
<dbReference type="Pfam" id="PF00883">
    <property type="entry name" value="Peptidase_M17"/>
    <property type="match status" value="1"/>
</dbReference>
<feature type="domain" description="Cytosol aminopeptidase" evidence="6">
    <location>
        <begin position="315"/>
        <end position="322"/>
    </location>
</feature>
<keyword evidence="4" id="KW-0378">Hydrolase</keyword>
<evidence type="ECO:0000256" key="2">
    <source>
        <dbReference type="ARBA" id="ARBA00022438"/>
    </source>
</evidence>
<evidence type="ECO:0000313" key="8">
    <source>
        <dbReference type="Proteomes" id="UP001595683"/>
    </source>
</evidence>
<dbReference type="Gene3D" id="3.40.630.10">
    <property type="entry name" value="Zn peptidases"/>
    <property type="match status" value="1"/>
</dbReference>
<dbReference type="SUPFAM" id="SSF52949">
    <property type="entry name" value="Macro domain-like"/>
    <property type="match status" value="1"/>
</dbReference>
<dbReference type="PRINTS" id="PR00481">
    <property type="entry name" value="LAMNOPPTDASE"/>
</dbReference>
<dbReference type="InterPro" id="IPR000819">
    <property type="entry name" value="Peptidase_M17_C"/>
</dbReference>
<dbReference type="EMBL" id="JBHRYE010000005">
    <property type="protein sequence ID" value="MFC3670270.1"/>
    <property type="molecule type" value="Genomic_DNA"/>
</dbReference>
<evidence type="ECO:0000256" key="1">
    <source>
        <dbReference type="ARBA" id="ARBA00009528"/>
    </source>
</evidence>
<name>A0ABV7UZL9_9SPHN</name>